<protein>
    <submittedName>
        <fullName evidence="1">Uncharacterized protein</fullName>
    </submittedName>
</protein>
<organism evidence="1 2">
    <name type="scientific">Candidatus Roizmanbacteria bacterium CG_4_10_14_0_8_um_filter_39_9</name>
    <dbReference type="NCBI Taxonomy" id="1974829"/>
    <lineage>
        <taxon>Bacteria</taxon>
        <taxon>Candidatus Roizmaniibacteriota</taxon>
    </lineage>
</organism>
<evidence type="ECO:0000313" key="1">
    <source>
        <dbReference type="EMBL" id="PIY68538.1"/>
    </source>
</evidence>
<evidence type="ECO:0000313" key="2">
    <source>
        <dbReference type="Proteomes" id="UP000230108"/>
    </source>
</evidence>
<dbReference type="EMBL" id="PFLF01000114">
    <property type="protein sequence ID" value="PIY68538.1"/>
    <property type="molecule type" value="Genomic_DNA"/>
</dbReference>
<dbReference type="Proteomes" id="UP000230108">
    <property type="component" value="Unassembled WGS sequence"/>
</dbReference>
<reference evidence="2" key="1">
    <citation type="submission" date="2017-09" db="EMBL/GenBank/DDBJ databases">
        <title>Depth-based differentiation of microbial function through sediment-hosted aquifers and enrichment of novel symbionts in the deep terrestrial subsurface.</title>
        <authorList>
            <person name="Probst A.J."/>
            <person name="Ladd B."/>
            <person name="Jarett J.K."/>
            <person name="Geller-Mcgrath D.E."/>
            <person name="Sieber C.M.K."/>
            <person name="Emerson J.B."/>
            <person name="Anantharaman K."/>
            <person name="Thomas B.C."/>
            <person name="Malmstrom R."/>
            <person name="Stieglmeier M."/>
            <person name="Klingl A."/>
            <person name="Woyke T."/>
            <person name="Ryan C.M."/>
            <person name="Banfield J.F."/>
        </authorList>
    </citation>
    <scope>NUCLEOTIDE SEQUENCE [LARGE SCALE GENOMIC DNA]</scope>
</reference>
<accession>A0A2M7QCE4</accession>
<proteinExistence type="predicted"/>
<name>A0A2M7QCE4_9BACT</name>
<dbReference type="AlphaFoldDB" id="A0A2M7QCE4"/>
<sequence length="118" mass="13656">MKKNKDNYDKVFLPTYGTMSMYYLYFTNDFDPSYIGQIKYDVRLDQSHNVYFVDSGCTSDKISPNDMKKNILIINKNNCSTDAVNFKQIDDIWGANKLLDFKVLIPNKDLGATKKVTE</sequence>
<gene>
    <name evidence="1" type="ORF">COY90_05415</name>
</gene>
<comment type="caution">
    <text evidence="1">The sequence shown here is derived from an EMBL/GenBank/DDBJ whole genome shotgun (WGS) entry which is preliminary data.</text>
</comment>